<evidence type="ECO:0000256" key="1">
    <source>
        <dbReference type="SAM" id="MobiDB-lite"/>
    </source>
</evidence>
<sequence length="55" mass="6012">MAEVSAILDDVEAAYRRSDSTPKGEENGGEERFSGCLLGRSRSTRRSATLLRLPV</sequence>
<reference evidence="2" key="2">
    <citation type="submission" date="2013-04" db="UniProtKB">
        <authorList>
            <consortium name="EnsemblPlants"/>
        </authorList>
    </citation>
    <scope>IDENTIFICATION</scope>
</reference>
<accession>J3MSM9</accession>
<evidence type="ECO:0000313" key="2">
    <source>
        <dbReference type="EnsemblPlants" id="OB08G21090.1"/>
    </source>
</evidence>
<reference evidence="2" key="1">
    <citation type="journal article" date="2013" name="Nat. Commun.">
        <title>Whole-genome sequencing of Oryza brachyantha reveals mechanisms underlying Oryza genome evolution.</title>
        <authorList>
            <person name="Chen J."/>
            <person name="Huang Q."/>
            <person name="Gao D."/>
            <person name="Wang J."/>
            <person name="Lang Y."/>
            <person name="Liu T."/>
            <person name="Li B."/>
            <person name="Bai Z."/>
            <person name="Luis Goicoechea J."/>
            <person name="Liang C."/>
            <person name="Chen C."/>
            <person name="Zhang W."/>
            <person name="Sun S."/>
            <person name="Liao Y."/>
            <person name="Zhang X."/>
            <person name="Yang L."/>
            <person name="Song C."/>
            <person name="Wang M."/>
            <person name="Shi J."/>
            <person name="Liu G."/>
            <person name="Liu J."/>
            <person name="Zhou H."/>
            <person name="Zhou W."/>
            <person name="Yu Q."/>
            <person name="An N."/>
            <person name="Chen Y."/>
            <person name="Cai Q."/>
            <person name="Wang B."/>
            <person name="Liu B."/>
            <person name="Min J."/>
            <person name="Huang Y."/>
            <person name="Wu H."/>
            <person name="Li Z."/>
            <person name="Zhang Y."/>
            <person name="Yin Y."/>
            <person name="Song W."/>
            <person name="Jiang J."/>
            <person name="Jackson S.A."/>
            <person name="Wing R.A."/>
            <person name="Wang J."/>
            <person name="Chen M."/>
        </authorList>
    </citation>
    <scope>NUCLEOTIDE SEQUENCE [LARGE SCALE GENOMIC DNA]</scope>
    <source>
        <strain evidence="2">cv. IRGC 101232</strain>
    </source>
</reference>
<feature type="compositionally biased region" description="Basic and acidic residues" evidence="1">
    <location>
        <begin position="13"/>
        <end position="33"/>
    </location>
</feature>
<proteinExistence type="predicted"/>
<evidence type="ECO:0000313" key="3">
    <source>
        <dbReference type="Proteomes" id="UP000006038"/>
    </source>
</evidence>
<dbReference type="Gramene" id="OB08G21090.1">
    <property type="protein sequence ID" value="OB08G21090.1"/>
    <property type="gene ID" value="OB08G21090"/>
</dbReference>
<dbReference type="HOGENOM" id="CLU_3035603_0_0_1"/>
<keyword evidence="3" id="KW-1185">Reference proteome</keyword>
<dbReference type="STRING" id="4533.J3MSM9"/>
<dbReference type="EnsemblPlants" id="OB08G21090.1">
    <property type="protein sequence ID" value="OB08G21090.1"/>
    <property type="gene ID" value="OB08G21090"/>
</dbReference>
<organism evidence="2">
    <name type="scientific">Oryza brachyantha</name>
    <name type="common">malo sina</name>
    <dbReference type="NCBI Taxonomy" id="4533"/>
    <lineage>
        <taxon>Eukaryota</taxon>
        <taxon>Viridiplantae</taxon>
        <taxon>Streptophyta</taxon>
        <taxon>Embryophyta</taxon>
        <taxon>Tracheophyta</taxon>
        <taxon>Spermatophyta</taxon>
        <taxon>Magnoliopsida</taxon>
        <taxon>Liliopsida</taxon>
        <taxon>Poales</taxon>
        <taxon>Poaceae</taxon>
        <taxon>BOP clade</taxon>
        <taxon>Oryzoideae</taxon>
        <taxon>Oryzeae</taxon>
        <taxon>Oryzinae</taxon>
        <taxon>Oryza</taxon>
    </lineage>
</organism>
<protein>
    <submittedName>
        <fullName evidence="2">Uncharacterized protein</fullName>
    </submittedName>
</protein>
<dbReference type="AlphaFoldDB" id="J3MSM9"/>
<name>J3MSM9_ORYBR</name>
<feature type="region of interest" description="Disordered" evidence="1">
    <location>
        <begin position="1"/>
        <end position="37"/>
    </location>
</feature>
<dbReference type="Proteomes" id="UP000006038">
    <property type="component" value="Chromosome 8"/>
</dbReference>